<dbReference type="Proteomes" id="UP001283361">
    <property type="component" value="Unassembled WGS sequence"/>
</dbReference>
<evidence type="ECO:0000313" key="2">
    <source>
        <dbReference type="EMBL" id="KAK3800997.1"/>
    </source>
</evidence>
<keyword evidence="3" id="KW-1185">Reference proteome</keyword>
<gene>
    <name evidence="2" type="ORF">RRG08_001244</name>
</gene>
<dbReference type="AlphaFoldDB" id="A0AAE1B9C5"/>
<proteinExistence type="predicted"/>
<dbReference type="EMBL" id="JAWDGP010000384">
    <property type="protein sequence ID" value="KAK3800997.1"/>
    <property type="molecule type" value="Genomic_DNA"/>
</dbReference>
<evidence type="ECO:0000256" key="1">
    <source>
        <dbReference type="SAM" id="MobiDB-lite"/>
    </source>
</evidence>
<accession>A0AAE1B9C5</accession>
<feature type="region of interest" description="Disordered" evidence="1">
    <location>
        <begin position="1"/>
        <end position="22"/>
    </location>
</feature>
<protein>
    <submittedName>
        <fullName evidence="2">Uncharacterized protein</fullName>
    </submittedName>
</protein>
<evidence type="ECO:0000313" key="3">
    <source>
        <dbReference type="Proteomes" id="UP001283361"/>
    </source>
</evidence>
<sequence>MISKRSVSPDGVPSLANPRTNGHLRTNRIFFCSFPATNCIDESHVCLTDGSIPSQPHRKLLRRGSRARLCLRTLLKAVSSAWRKLSNSSPGIESGDG</sequence>
<name>A0AAE1B9C5_9GAST</name>
<organism evidence="2 3">
    <name type="scientific">Elysia crispata</name>
    <name type="common">lettuce slug</name>
    <dbReference type="NCBI Taxonomy" id="231223"/>
    <lineage>
        <taxon>Eukaryota</taxon>
        <taxon>Metazoa</taxon>
        <taxon>Spiralia</taxon>
        <taxon>Lophotrochozoa</taxon>
        <taxon>Mollusca</taxon>
        <taxon>Gastropoda</taxon>
        <taxon>Heterobranchia</taxon>
        <taxon>Euthyneura</taxon>
        <taxon>Panpulmonata</taxon>
        <taxon>Sacoglossa</taxon>
        <taxon>Placobranchoidea</taxon>
        <taxon>Plakobranchidae</taxon>
        <taxon>Elysia</taxon>
    </lineage>
</organism>
<comment type="caution">
    <text evidence="2">The sequence shown here is derived from an EMBL/GenBank/DDBJ whole genome shotgun (WGS) entry which is preliminary data.</text>
</comment>
<reference evidence="2" key="1">
    <citation type="journal article" date="2023" name="G3 (Bethesda)">
        <title>A reference genome for the long-term kleptoplast-retaining sea slug Elysia crispata morphotype clarki.</title>
        <authorList>
            <person name="Eastman K.E."/>
            <person name="Pendleton A.L."/>
            <person name="Shaikh M.A."/>
            <person name="Suttiyut T."/>
            <person name="Ogas R."/>
            <person name="Tomko P."/>
            <person name="Gavelis G."/>
            <person name="Widhalm J.R."/>
            <person name="Wisecaver J.H."/>
        </authorList>
    </citation>
    <scope>NUCLEOTIDE SEQUENCE</scope>
    <source>
        <strain evidence="2">ECLA1</strain>
    </source>
</reference>